<dbReference type="InterPro" id="IPR012337">
    <property type="entry name" value="RNaseH-like_sf"/>
</dbReference>
<evidence type="ECO:0000256" key="1">
    <source>
        <dbReference type="ARBA" id="ARBA00022722"/>
    </source>
</evidence>
<gene>
    <name evidence="4" type="primary">LOC113852235</name>
</gene>
<dbReference type="KEGG" id="aprc:113852235"/>
<dbReference type="InterPro" id="IPR036397">
    <property type="entry name" value="RNaseH_sf"/>
</dbReference>
<organism evidence="3 4">
    <name type="scientific">Abrus precatorius</name>
    <name type="common">Indian licorice</name>
    <name type="synonym">Glycine abrus</name>
    <dbReference type="NCBI Taxonomy" id="3816"/>
    <lineage>
        <taxon>Eukaryota</taxon>
        <taxon>Viridiplantae</taxon>
        <taxon>Streptophyta</taxon>
        <taxon>Embryophyta</taxon>
        <taxon>Tracheophyta</taxon>
        <taxon>Spermatophyta</taxon>
        <taxon>Magnoliopsida</taxon>
        <taxon>eudicotyledons</taxon>
        <taxon>Gunneridae</taxon>
        <taxon>Pentapetalae</taxon>
        <taxon>rosids</taxon>
        <taxon>fabids</taxon>
        <taxon>Fabales</taxon>
        <taxon>Fabaceae</taxon>
        <taxon>Papilionoideae</taxon>
        <taxon>50 kb inversion clade</taxon>
        <taxon>NPAAA clade</taxon>
        <taxon>indigoferoid/millettioid clade</taxon>
        <taxon>Abreae</taxon>
        <taxon>Abrus</taxon>
    </lineage>
</organism>
<dbReference type="InterPro" id="IPR051132">
    <property type="entry name" value="3-5_Exonuclease_domain"/>
</dbReference>
<dbReference type="AlphaFoldDB" id="A0A8B8K4M9"/>
<dbReference type="PANTHER" id="PTHR13620">
    <property type="entry name" value="3-5 EXONUCLEASE"/>
    <property type="match status" value="1"/>
</dbReference>
<dbReference type="GO" id="GO:0003676">
    <property type="term" value="F:nucleic acid binding"/>
    <property type="evidence" value="ECO:0007669"/>
    <property type="project" value="InterPro"/>
</dbReference>
<dbReference type="Gene3D" id="3.30.420.10">
    <property type="entry name" value="Ribonuclease H-like superfamily/Ribonuclease H"/>
    <property type="match status" value="1"/>
</dbReference>
<dbReference type="OrthoDB" id="10261556at2759"/>
<dbReference type="RefSeq" id="XP_027338274.1">
    <property type="nucleotide sequence ID" value="XM_027482473.1"/>
</dbReference>
<dbReference type="GeneID" id="113852235"/>
<reference evidence="4" key="2">
    <citation type="submission" date="2025-08" db="UniProtKB">
        <authorList>
            <consortium name="RefSeq"/>
        </authorList>
    </citation>
    <scope>IDENTIFICATION</scope>
    <source>
        <tissue evidence="4">Young leaves</tissue>
    </source>
</reference>
<dbReference type="GO" id="GO:0005634">
    <property type="term" value="C:nucleus"/>
    <property type="evidence" value="ECO:0007669"/>
    <property type="project" value="TreeGrafter"/>
</dbReference>
<proteinExistence type="predicted"/>
<evidence type="ECO:0000256" key="2">
    <source>
        <dbReference type="ARBA" id="ARBA00022801"/>
    </source>
</evidence>
<dbReference type="Proteomes" id="UP000694853">
    <property type="component" value="Unplaced"/>
</dbReference>
<evidence type="ECO:0000313" key="4">
    <source>
        <dbReference type="RefSeq" id="XP_027338274.1"/>
    </source>
</evidence>
<keyword evidence="3" id="KW-1185">Reference proteome</keyword>
<dbReference type="SUPFAM" id="SSF53098">
    <property type="entry name" value="Ribonuclease H-like"/>
    <property type="match status" value="1"/>
</dbReference>
<keyword evidence="1" id="KW-0540">Nuclease</keyword>
<dbReference type="GO" id="GO:0005737">
    <property type="term" value="C:cytoplasm"/>
    <property type="evidence" value="ECO:0007669"/>
    <property type="project" value="TreeGrafter"/>
</dbReference>
<name>A0A8B8K4M9_ABRPR</name>
<dbReference type="GO" id="GO:0008408">
    <property type="term" value="F:3'-5' exonuclease activity"/>
    <property type="evidence" value="ECO:0007669"/>
    <property type="project" value="TreeGrafter"/>
</dbReference>
<reference evidence="3" key="1">
    <citation type="journal article" date="2019" name="Toxins">
        <title>Detection of Abrin-Like and Prepropulchellin-Like Toxin Genes and Transcripts Using Whole Genome Sequencing and Full-Length Transcript Sequencing of Abrus precatorius.</title>
        <authorList>
            <person name="Hovde B.T."/>
            <person name="Daligault H.E."/>
            <person name="Hanschen E.R."/>
            <person name="Kunde Y.A."/>
            <person name="Johnson M.B."/>
            <person name="Starkenburg S.R."/>
            <person name="Johnson S.L."/>
        </authorList>
    </citation>
    <scope>NUCLEOTIDE SEQUENCE [LARGE SCALE GENOMIC DNA]</scope>
</reference>
<dbReference type="PANTHER" id="PTHR13620:SF59">
    <property type="entry name" value="POLYNUCLEOTIDYL TRANSFERASE, RIBONUCLEASE H-LIKE SUPERFAMILY PROTEIN"/>
    <property type="match status" value="1"/>
</dbReference>
<protein>
    <submittedName>
        <fullName evidence="4">Uncharacterized protein LOC113852235</fullName>
    </submittedName>
</protein>
<accession>A0A8B8K4M9</accession>
<evidence type="ECO:0000313" key="3">
    <source>
        <dbReference type="Proteomes" id="UP000694853"/>
    </source>
</evidence>
<keyword evidence="2" id="KW-0378">Hydrolase</keyword>
<sequence length="209" mass="23779">MSITFTRRHQRDDLLVYDFNIERDPFVVTVTASPSVVHRWVTSIVQLYKHIINDGIAVVGLGVQFSASPNTRYTVDTMQLCIGEQCLIFQLSRAPNAPRVLRDFLQNKGCTFVGFWNCLDRRMLGLSRHRLRMRRNPVDVRSILGNKVGNASMESIVERSLGYFGISMSWNVIMSNWNGSTLTDDQVVQASVEPRCAFLIGAFYGAWLR</sequence>